<proteinExistence type="predicted"/>
<dbReference type="EnsemblPlants" id="MELO3C030129.2.1">
    <property type="protein sequence ID" value="MELO3C030129.2.1"/>
    <property type="gene ID" value="MELO3C030129.2"/>
</dbReference>
<organism evidence="1">
    <name type="scientific">Cucumis melo</name>
    <name type="common">Muskmelon</name>
    <dbReference type="NCBI Taxonomy" id="3656"/>
    <lineage>
        <taxon>Eukaryota</taxon>
        <taxon>Viridiplantae</taxon>
        <taxon>Streptophyta</taxon>
        <taxon>Embryophyta</taxon>
        <taxon>Tracheophyta</taxon>
        <taxon>Spermatophyta</taxon>
        <taxon>Magnoliopsida</taxon>
        <taxon>eudicotyledons</taxon>
        <taxon>Gunneridae</taxon>
        <taxon>Pentapetalae</taxon>
        <taxon>rosids</taxon>
        <taxon>fabids</taxon>
        <taxon>Cucurbitales</taxon>
        <taxon>Cucurbitaceae</taxon>
        <taxon>Benincaseae</taxon>
        <taxon>Cucumis</taxon>
    </lineage>
</organism>
<dbReference type="AlphaFoldDB" id="A0A9I9E855"/>
<name>A0A9I9E855_CUCME</name>
<dbReference type="Gramene" id="MELO3C030129.2.1">
    <property type="protein sequence ID" value="MELO3C030129.2.1"/>
    <property type="gene ID" value="MELO3C030129.2"/>
</dbReference>
<reference evidence="1" key="1">
    <citation type="submission" date="2023-03" db="UniProtKB">
        <authorList>
            <consortium name="EnsemblPlants"/>
        </authorList>
    </citation>
    <scope>IDENTIFICATION</scope>
</reference>
<evidence type="ECO:0000313" key="1">
    <source>
        <dbReference type="EnsemblPlants" id="MELO3C030129.2.1"/>
    </source>
</evidence>
<accession>A0A9I9E855</accession>
<protein>
    <submittedName>
        <fullName evidence="1">Uncharacterized protein</fullName>
    </submittedName>
</protein>
<sequence length="62" mass="7111">MFQDFSSSSSHPDKQLKLINCGKREKVSENNSLHLKKQRICTKCHQPKLVFITTSTQPQPLV</sequence>